<feature type="domain" description="C2H2-type" evidence="7">
    <location>
        <begin position="225"/>
        <end position="252"/>
    </location>
</feature>
<evidence type="ECO:0000313" key="15">
    <source>
        <dbReference type="Proteomes" id="UP000663882"/>
    </source>
</evidence>
<evidence type="ECO:0000313" key="10">
    <source>
        <dbReference type="EMBL" id="CAF0987942.1"/>
    </source>
</evidence>
<gene>
    <name evidence="13" type="ORF">FNK824_LOCUS25123</name>
    <name evidence="11" type="ORF">JXQ802_LOCUS17314</name>
    <name evidence="12" type="ORF">OTI717_LOCUS8198</name>
    <name evidence="10" type="ORF">PYM288_LOCUS13958</name>
    <name evidence="9" type="ORF">RFH988_LOCUS11355</name>
    <name evidence="8" type="ORF">SEV965_LOCUS4004</name>
</gene>
<dbReference type="PANTHER" id="PTHR24408">
    <property type="entry name" value="ZINC FINGER PROTEIN"/>
    <property type="match status" value="1"/>
</dbReference>
<accession>A0A814CRQ4</accession>
<evidence type="ECO:0000256" key="5">
    <source>
        <dbReference type="PROSITE-ProRule" id="PRU00042"/>
    </source>
</evidence>
<evidence type="ECO:0000256" key="3">
    <source>
        <dbReference type="ARBA" id="ARBA00022771"/>
    </source>
</evidence>
<dbReference type="Proteomes" id="UP000663870">
    <property type="component" value="Unassembled WGS sequence"/>
</dbReference>
<keyword evidence="14" id="KW-1185">Reference proteome</keyword>
<dbReference type="AlphaFoldDB" id="A0A814CRQ4"/>
<dbReference type="OrthoDB" id="10004641at2759"/>
<evidence type="ECO:0000313" key="11">
    <source>
        <dbReference type="EMBL" id="CAF1063840.1"/>
    </source>
</evidence>
<dbReference type="GO" id="GO:0000981">
    <property type="term" value="F:DNA-binding transcription factor activity, RNA polymerase II-specific"/>
    <property type="evidence" value="ECO:0007669"/>
    <property type="project" value="TreeGrafter"/>
</dbReference>
<dbReference type="PROSITE" id="PS50157">
    <property type="entry name" value="ZINC_FINGER_C2H2_2"/>
    <property type="match status" value="2"/>
</dbReference>
<dbReference type="InterPro" id="IPR013087">
    <property type="entry name" value="Znf_C2H2_type"/>
</dbReference>
<dbReference type="Proteomes" id="UP000663889">
    <property type="component" value="Unassembled WGS sequence"/>
</dbReference>
<dbReference type="GO" id="GO:0008270">
    <property type="term" value="F:zinc ion binding"/>
    <property type="evidence" value="ECO:0007669"/>
    <property type="project" value="UniProtKB-KW"/>
</dbReference>
<sequence>MANVFSLCNDIEQFLQQSDKNSINQFLNWLKSRLNISSYSNIRKFEYFHSENSEKSLINTSQIFICQCGHRYTFRFTIDNLIETDEFDENEKQYKINTTKLHNSSKYFLCNQCQIRLHTHETFLNHYSMHEKGYIFCKHCFQFYNNDQTKLHNCEQRKLDELQSLEQLIPPDTIEQQQHQQQNSNQINYINDNDRSSSTRITRFGLPKLTDSIVEIIHSDGKRQYRCPLCFNSYVNRSGLNRHYITHSSQDIWKVECQFCGKRYSRKDSLKHHIKTQHTQFVMSNLTWNDKDNSLYQRSNEQLYQSNNKNLLDVQSNSSLSNEKEQMENDDIVLVN</sequence>
<dbReference type="Pfam" id="PF00096">
    <property type="entry name" value="zf-C2H2"/>
    <property type="match status" value="2"/>
</dbReference>
<evidence type="ECO:0000313" key="13">
    <source>
        <dbReference type="EMBL" id="CAF3985841.1"/>
    </source>
</evidence>
<evidence type="ECO:0000313" key="12">
    <source>
        <dbReference type="EMBL" id="CAF3628765.1"/>
    </source>
</evidence>
<name>A0A814CRQ4_9BILA</name>
<dbReference type="EMBL" id="CAJOBE010005805">
    <property type="protein sequence ID" value="CAF3985841.1"/>
    <property type="molecule type" value="Genomic_DNA"/>
</dbReference>
<organism evidence="9 15">
    <name type="scientific">Rotaria sordida</name>
    <dbReference type="NCBI Taxonomy" id="392033"/>
    <lineage>
        <taxon>Eukaryota</taxon>
        <taxon>Metazoa</taxon>
        <taxon>Spiralia</taxon>
        <taxon>Gnathifera</taxon>
        <taxon>Rotifera</taxon>
        <taxon>Eurotatoria</taxon>
        <taxon>Bdelloidea</taxon>
        <taxon>Philodinida</taxon>
        <taxon>Philodinidae</taxon>
        <taxon>Rotaria</taxon>
    </lineage>
</organism>
<dbReference type="InterPro" id="IPR036236">
    <property type="entry name" value="Znf_C2H2_sf"/>
</dbReference>
<evidence type="ECO:0000256" key="1">
    <source>
        <dbReference type="ARBA" id="ARBA00022723"/>
    </source>
</evidence>
<dbReference type="EMBL" id="CAJNOL010000436">
    <property type="protein sequence ID" value="CAF1063840.1"/>
    <property type="molecule type" value="Genomic_DNA"/>
</dbReference>
<evidence type="ECO:0000313" key="8">
    <source>
        <dbReference type="EMBL" id="CAF0868809.1"/>
    </source>
</evidence>
<dbReference type="EMBL" id="CAJOAX010000646">
    <property type="protein sequence ID" value="CAF3628765.1"/>
    <property type="molecule type" value="Genomic_DNA"/>
</dbReference>
<comment type="caution">
    <text evidence="9">The sequence shown here is derived from an EMBL/GenBank/DDBJ whole genome shotgun (WGS) entry which is preliminary data.</text>
</comment>
<evidence type="ECO:0000256" key="4">
    <source>
        <dbReference type="ARBA" id="ARBA00022833"/>
    </source>
</evidence>
<feature type="domain" description="C2H2-type" evidence="7">
    <location>
        <begin position="255"/>
        <end position="279"/>
    </location>
</feature>
<evidence type="ECO:0000259" key="7">
    <source>
        <dbReference type="PROSITE" id="PS50157"/>
    </source>
</evidence>
<dbReference type="EMBL" id="CAJNOH010000293">
    <property type="protein sequence ID" value="CAF0987942.1"/>
    <property type="molecule type" value="Genomic_DNA"/>
</dbReference>
<dbReference type="PROSITE" id="PS00028">
    <property type="entry name" value="ZINC_FINGER_C2H2_1"/>
    <property type="match status" value="3"/>
</dbReference>
<dbReference type="Proteomes" id="UP000663854">
    <property type="component" value="Unassembled WGS sequence"/>
</dbReference>
<reference evidence="9" key="1">
    <citation type="submission" date="2021-02" db="EMBL/GenBank/DDBJ databases">
        <authorList>
            <person name="Nowell W R."/>
        </authorList>
    </citation>
    <scope>NUCLEOTIDE SEQUENCE</scope>
</reference>
<dbReference type="Proteomes" id="UP000663823">
    <property type="component" value="Unassembled WGS sequence"/>
</dbReference>
<dbReference type="Proteomes" id="UP000663874">
    <property type="component" value="Unassembled WGS sequence"/>
</dbReference>
<evidence type="ECO:0000313" key="14">
    <source>
        <dbReference type="Proteomes" id="UP000663870"/>
    </source>
</evidence>
<dbReference type="PANTHER" id="PTHR24408:SF64">
    <property type="entry name" value="LINKING IMMUNITY AND METABOLISM-RELATED"/>
    <property type="match status" value="1"/>
</dbReference>
<feature type="region of interest" description="Disordered" evidence="6">
    <location>
        <begin position="317"/>
        <end position="336"/>
    </location>
</feature>
<keyword evidence="1" id="KW-0479">Metal-binding</keyword>
<keyword evidence="3 5" id="KW-0863">Zinc-finger</keyword>
<protein>
    <recommendedName>
        <fullName evidence="7">C2H2-type domain-containing protein</fullName>
    </recommendedName>
</protein>
<keyword evidence="4" id="KW-0862">Zinc</keyword>
<evidence type="ECO:0000256" key="2">
    <source>
        <dbReference type="ARBA" id="ARBA00022737"/>
    </source>
</evidence>
<dbReference type="SMART" id="SM00355">
    <property type="entry name" value="ZnF_C2H2"/>
    <property type="match status" value="3"/>
</dbReference>
<proteinExistence type="predicted"/>
<dbReference type="GO" id="GO:0005634">
    <property type="term" value="C:nucleus"/>
    <property type="evidence" value="ECO:0007669"/>
    <property type="project" value="TreeGrafter"/>
</dbReference>
<dbReference type="EMBL" id="CAJNOU010000108">
    <property type="protein sequence ID" value="CAF0868809.1"/>
    <property type="molecule type" value="Genomic_DNA"/>
</dbReference>
<evidence type="ECO:0000313" key="9">
    <source>
        <dbReference type="EMBL" id="CAF0945940.1"/>
    </source>
</evidence>
<dbReference type="SUPFAM" id="SSF57667">
    <property type="entry name" value="beta-beta-alpha zinc fingers"/>
    <property type="match status" value="1"/>
</dbReference>
<dbReference type="GO" id="GO:0043565">
    <property type="term" value="F:sequence-specific DNA binding"/>
    <property type="evidence" value="ECO:0007669"/>
    <property type="project" value="TreeGrafter"/>
</dbReference>
<evidence type="ECO:0000256" key="6">
    <source>
        <dbReference type="SAM" id="MobiDB-lite"/>
    </source>
</evidence>
<keyword evidence="2" id="KW-0677">Repeat</keyword>
<dbReference type="Proteomes" id="UP000663882">
    <property type="component" value="Unassembled WGS sequence"/>
</dbReference>
<dbReference type="Gene3D" id="3.30.160.60">
    <property type="entry name" value="Classic Zinc Finger"/>
    <property type="match status" value="1"/>
</dbReference>
<dbReference type="EMBL" id="CAJNOO010000448">
    <property type="protein sequence ID" value="CAF0945940.1"/>
    <property type="molecule type" value="Genomic_DNA"/>
</dbReference>